<dbReference type="EMBL" id="LELG01000443">
    <property type="protein sequence ID" value="KMQ72798.1"/>
    <property type="molecule type" value="Genomic_DNA"/>
</dbReference>
<dbReference type="Pfam" id="PF15738">
    <property type="entry name" value="YafQ_toxin"/>
    <property type="match status" value="1"/>
</dbReference>
<sequence length="108" mass="12390">MRRCPRSNLDHALIGEWSDHRDCHLKPDLVLILIYRKPDPSTLQLVRLGSHTELGLYRAASVTMLARSVLMPSHAALLDGLRHTSHRQVVRYRHTSVFDALIELDFLV</sequence>
<dbReference type="InterPro" id="IPR035093">
    <property type="entry name" value="RelE/ParE_toxin_dom_sf"/>
</dbReference>
<dbReference type="PANTHER" id="PTHR40588">
    <property type="entry name" value="MRNA INTERFERASE TOXIN YAFQ"/>
    <property type="match status" value="1"/>
</dbReference>
<comment type="caution">
    <text evidence="2">The sequence shown here is derived from an EMBL/GenBank/DDBJ whole genome shotgun (WGS) entry which is preliminary data.</text>
</comment>
<evidence type="ECO:0000313" key="2">
    <source>
        <dbReference type="EMBL" id="KMQ72798.1"/>
    </source>
</evidence>
<name>A0ABR5HJP0_9BURK</name>
<dbReference type="NCBIfam" id="TIGR02385">
    <property type="entry name" value="RelE_StbE"/>
    <property type="match status" value="1"/>
</dbReference>
<dbReference type="SUPFAM" id="SSF143011">
    <property type="entry name" value="RelE-like"/>
    <property type="match status" value="1"/>
</dbReference>
<accession>A0ABR5HJP0</accession>
<dbReference type="InterPro" id="IPR004386">
    <property type="entry name" value="Toxin_YafQ-like"/>
</dbReference>
<dbReference type="Proteomes" id="UP000242951">
    <property type="component" value="Unassembled WGS sequence"/>
</dbReference>
<evidence type="ECO:0000256" key="1">
    <source>
        <dbReference type="ARBA" id="ARBA00022649"/>
    </source>
</evidence>
<evidence type="ECO:0000313" key="3">
    <source>
        <dbReference type="Proteomes" id="UP000242951"/>
    </source>
</evidence>
<gene>
    <name evidence="2" type="ORF">BPMI_04398c</name>
</gene>
<protein>
    <submittedName>
        <fullName evidence="2">YafQ toxin protein</fullName>
    </submittedName>
</protein>
<dbReference type="InterPro" id="IPR007712">
    <property type="entry name" value="RelE/ParE_toxin"/>
</dbReference>
<reference evidence="2 3" key="1">
    <citation type="submission" date="2015-06" db="EMBL/GenBank/DDBJ databases">
        <title>Comparative genomics of Burkholderia leaf nodule symbionts.</title>
        <authorList>
            <person name="Carlier A."/>
            <person name="Eberl L."/>
            <person name="Pinto-Carbo M."/>
        </authorList>
    </citation>
    <scope>NUCLEOTIDE SEQUENCE [LARGE SCALE GENOMIC DNA]</scope>
    <source>
        <strain evidence="2 3">UZHbot3</strain>
    </source>
</reference>
<proteinExistence type="predicted"/>
<keyword evidence="3" id="KW-1185">Reference proteome</keyword>
<organism evidence="2 3">
    <name type="scientific">Candidatus Burkholderia pumila</name>
    <dbReference type="NCBI Taxonomy" id="1090375"/>
    <lineage>
        <taxon>Bacteria</taxon>
        <taxon>Pseudomonadati</taxon>
        <taxon>Pseudomonadota</taxon>
        <taxon>Betaproteobacteria</taxon>
        <taxon>Burkholderiales</taxon>
        <taxon>Burkholderiaceae</taxon>
        <taxon>Burkholderia</taxon>
    </lineage>
</organism>
<dbReference type="Gene3D" id="3.30.2310.20">
    <property type="entry name" value="RelE-like"/>
    <property type="match status" value="1"/>
</dbReference>
<keyword evidence="1" id="KW-1277">Toxin-antitoxin system</keyword>
<dbReference type="PANTHER" id="PTHR40588:SF1">
    <property type="entry name" value="MRNA INTERFERASE TOXIN YAFQ"/>
    <property type="match status" value="1"/>
</dbReference>